<dbReference type="InterPro" id="IPR003661">
    <property type="entry name" value="HisK_dim/P_dom"/>
</dbReference>
<dbReference type="InterPro" id="IPR005467">
    <property type="entry name" value="His_kinase_dom"/>
</dbReference>
<name>A0A411MIL2_9PSED</name>
<dbReference type="GO" id="GO:0000155">
    <property type="term" value="F:phosphorelay sensor kinase activity"/>
    <property type="evidence" value="ECO:0007669"/>
    <property type="project" value="InterPro"/>
</dbReference>
<dbReference type="EMBL" id="CP035952">
    <property type="protein sequence ID" value="QBF26550.1"/>
    <property type="molecule type" value="Genomic_DNA"/>
</dbReference>
<reference evidence="8 9" key="1">
    <citation type="submission" date="2019-02" db="EMBL/GenBank/DDBJ databases">
        <title>Complete genome sequence of Pseudomonas sp. SNU WT1 isolated from rainbow trout.</title>
        <authorList>
            <person name="Oh W.T."/>
            <person name="Park S.C."/>
        </authorList>
    </citation>
    <scope>NUCLEOTIDE SEQUENCE [LARGE SCALE GENOMIC DNA]</scope>
    <source>
        <strain evidence="8 9">SNU WT1</strain>
    </source>
</reference>
<dbReference type="PANTHER" id="PTHR43065">
    <property type="entry name" value="SENSOR HISTIDINE KINASE"/>
    <property type="match status" value="1"/>
</dbReference>
<dbReference type="PANTHER" id="PTHR43065:SF42">
    <property type="entry name" value="TWO-COMPONENT SENSOR PPRA"/>
    <property type="match status" value="1"/>
</dbReference>
<keyword evidence="5" id="KW-0175">Coiled coil</keyword>
<evidence type="ECO:0000256" key="2">
    <source>
        <dbReference type="ARBA" id="ARBA00012438"/>
    </source>
</evidence>
<keyword evidence="9" id="KW-1185">Reference proteome</keyword>
<evidence type="ECO:0000256" key="5">
    <source>
        <dbReference type="SAM" id="Coils"/>
    </source>
</evidence>
<dbReference type="InterPro" id="IPR036097">
    <property type="entry name" value="HisK_dim/P_sf"/>
</dbReference>
<feature type="domain" description="Response regulatory" evidence="7">
    <location>
        <begin position="408"/>
        <end position="523"/>
    </location>
</feature>
<gene>
    <name evidence="8" type="ORF">EXN22_12900</name>
</gene>
<sequence>MGDALANAERALILAPAQLSQRALCLLDQAGIQALAAASMEELGWALEQGVGLAIIAAASLNGATHSALHQYLGKQPPWSDLPVVLLTAAPRRGQRSPHSPDTSLGNLFLLQCPFESASLVALAQSSLRARRRQYQARNQNQELERQQHLRQVERMEAIGQLAGGVAHDFNNLLTGIGGSLALMGTRLQQGRTDALPGLLNLSQEAVKRATRLTQGLLAFASRQSLDAQPVQLGRLLGAECLRPVLGPQIKLKVQIAPDLWSVEVDPLQLREALDNLLNNAQEAMPNGGCLTVSAHNQHLDASQCDGHCLPAGDYVLINFHDNGCGMAQSTLERAFDPFFTTKPIGQGTGLGLSMVYGFSKQSQGHVQLHSRIGHGTQVDLFLPRYERQPAPSAPLQTPASATGAAANVLIVEDDATVRLLVHQALDEQGYVCKVAADANAALAILQGGEPVDLLVSDVGLPGMNGRQLAEIARTLRPALRVLFITGYAETALVRNRFLDPGMQMLCKPFEFAQLTAKVAQMLGKGGQP</sequence>
<dbReference type="SMART" id="SM00448">
    <property type="entry name" value="REC"/>
    <property type="match status" value="1"/>
</dbReference>
<organism evidence="8 9">
    <name type="scientific">Pseudomonas tructae</name>
    <dbReference type="NCBI Taxonomy" id="2518644"/>
    <lineage>
        <taxon>Bacteria</taxon>
        <taxon>Pseudomonadati</taxon>
        <taxon>Pseudomonadota</taxon>
        <taxon>Gammaproteobacteria</taxon>
        <taxon>Pseudomonadales</taxon>
        <taxon>Pseudomonadaceae</taxon>
        <taxon>Pseudomonas</taxon>
    </lineage>
</organism>
<dbReference type="PRINTS" id="PR00344">
    <property type="entry name" value="BCTRLSENSOR"/>
</dbReference>
<dbReference type="InterPro" id="IPR011006">
    <property type="entry name" value="CheY-like_superfamily"/>
</dbReference>
<keyword evidence="3 4" id="KW-0597">Phosphoprotein</keyword>
<dbReference type="KEGG" id="ptk:EXN22_12900"/>
<feature type="domain" description="Histidine kinase" evidence="6">
    <location>
        <begin position="165"/>
        <end position="387"/>
    </location>
</feature>
<dbReference type="PROSITE" id="PS50109">
    <property type="entry name" value="HIS_KIN"/>
    <property type="match status" value="1"/>
</dbReference>
<evidence type="ECO:0000313" key="8">
    <source>
        <dbReference type="EMBL" id="QBF26550.1"/>
    </source>
</evidence>
<evidence type="ECO:0000256" key="1">
    <source>
        <dbReference type="ARBA" id="ARBA00000085"/>
    </source>
</evidence>
<protein>
    <recommendedName>
        <fullName evidence="2">histidine kinase</fullName>
        <ecNumber evidence="2">2.7.13.3</ecNumber>
    </recommendedName>
</protein>
<dbReference type="Gene3D" id="3.40.50.2300">
    <property type="match status" value="1"/>
</dbReference>
<dbReference type="Pfam" id="PF00072">
    <property type="entry name" value="Response_reg"/>
    <property type="match status" value="1"/>
</dbReference>
<dbReference type="OrthoDB" id="6973808at2"/>
<evidence type="ECO:0000256" key="4">
    <source>
        <dbReference type="PROSITE-ProRule" id="PRU00169"/>
    </source>
</evidence>
<evidence type="ECO:0000313" key="9">
    <source>
        <dbReference type="Proteomes" id="UP000291130"/>
    </source>
</evidence>
<evidence type="ECO:0000259" key="6">
    <source>
        <dbReference type="PROSITE" id="PS50109"/>
    </source>
</evidence>
<feature type="modified residue" description="4-aspartylphosphate" evidence="4">
    <location>
        <position position="458"/>
    </location>
</feature>
<dbReference type="SUPFAM" id="SSF47384">
    <property type="entry name" value="Homodimeric domain of signal transducing histidine kinase"/>
    <property type="match status" value="1"/>
</dbReference>
<dbReference type="Proteomes" id="UP000291130">
    <property type="component" value="Chromosome"/>
</dbReference>
<evidence type="ECO:0000256" key="3">
    <source>
        <dbReference type="ARBA" id="ARBA00022553"/>
    </source>
</evidence>
<dbReference type="SMART" id="SM00387">
    <property type="entry name" value="HATPase_c"/>
    <property type="match status" value="1"/>
</dbReference>
<dbReference type="SUPFAM" id="SSF52172">
    <property type="entry name" value="CheY-like"/>
    <property type="match status" value="1"/>
</dbReference>
<dbReference type="Pfam" id="PF02518">
    <property type="entry name" value="HATPase_c"/>
    <property type="match status" value="1"/>
</dbReference>
<proteinExistence type="predicted"/>
<dbReference type="InterPro" id="IPR036890">
    <property type="entry name" value="HATPase_C_sf"/>
</dbReference>
<dbReference type="Gene3D" id="3.30.565.10">
    <property type="entry name" value="Histidine kinase-like ATPase, C-terminal domain"/>
    <property type="match status" value="1"/>
</dbReference>
<dbReference type="SUPFAM" id="SSF55874">
    <property type="entry name" value="ATPase domain of HSP90 chaperone/DNA topoisomerase II/histidine kinase"/>
    <property type="match status" value="1"/>
</dbReference>
<dbReference type="SMART" id="SM00388">
    <property type="entry name" value="HisKA"/>
    <property type="match status" value="1"/>
</dbReference>
<dbReference type="PROSITE" id="PS50110">
    <property type="entry name" value="RESPONSE_REGULATORY"/>
    <property type="match status" value="1"/>
</dbReference>
<evidence type="ECO:0000259" key="7">
    <source>
        <dbReference type="PROSITE" id="PS50110"/>
    </source>
</evidence>
<comment type="catalytic activity">
    <reaction evidence="1">
        <text>ATP + protein L-histidine = ADP + protein N-phospho-L-histidine.</text>
        <dbReference type="EC" id="2.7.13.3"/>
    </reaction>
</comment>
<dbReference type="EC" id="2.7.13.3" evidence="2"/>
<accession>A0A411MIL2</accession>
<dbReference type="Gene3D" id="1.10.287.130">
    <property type="match status" value="1"/>
</dbReference>
<feature type="coiled-coil region" evidence="5">
    <location>
        <begin position="125"/>
        <end position="159"/>
    </location>
</feature>
<dbReference type="InterPro" id="IPR001789">
    <property type="entry name" value="Sig_transdc_resp-reg_receiver"/>
</dbReference>
<dbReference type="AlphaFoldDB" id="A0A411MIL2"/>
<dbReference type="InterPro" id="IPR004358">
    <property type="entry name" value="Sig_transdc_His_kin-like_C"/>
</dbReference>
<dbReference type="CDD" id="cd00082">
    <property type="entry name" value="HisKA"/>
    <property type="match status" value="1"/>
</dbReference>
<dbReference type="RefSeq" id="WP_130264418.1">
    <property type="nucleotide sequence ID" value="NZ_CP035952.1"/>
</dbReference>
<dbReference type="InterPro" id="IPR003594">
    <property type="entry name" value="HATPase_dom"/>
</dbReference>